<dbReference type="InterPro" id="IPR043428">
    <property type="entry name" value="LivM-like"/>
</dbReference>
<feature type="transmembrane region" description="Helical" evidence="6">
    <location>
        <begin position="159"/>
        <end position="183"/>
    </location>
</feature>
<feature type="transmembrane region" description="Helical" evidence="6">
    <location>
        <begin position="6"/>
        <end position="25"/>
    </location>
</feature>
<keyword evidence="4 6" id="KW-1133">Transmembrane helix</keyword>
<accession>A0ABT8E623</accession>
<reference evidence="7" key="1">
    <citation type="submission" date="2023-06" db="EMBL/GenBank/DDBJ databases">
        <title>Draft Genome Sequences of Representative Paenibacillus Polymyxa, Bacillus cereus, Fictibacillus sp., and Brevibacillus agri Strains Isolated from Amazonian Dark Earth.</title>
        <authorList>
            <person name="Pellegrinetti T.A."/>
            <person name="Cunha I.C.M."/>
            <person name="Chaves M.G."/>
            <person name="Freitas A.S."/>
            <person name="Silva A.V.R."/>
            <person name="Tsai S.M."/>
            <person name="Mendes L.W."/>
        </authorList>
    </citation>
    <scope>NUCLEOTIDE SEQUENCE</scope>
    <source>
        <strain evidence="7">CENA-BCM004</strain>
    </source>
</reference>
<feature type="transmembrane region" description="Helical" evidence="6">
    <location>
        <begin position="110"/>
        <end position="128"/>
    </location>
</feature>
<protein>
    <submittedName>
        <fullName evidence="7">Branched-chain amino acid ABC transporter permease</fullName>
    </submittedName>
</protein>
<feature type="transmembrane region" description="Helical" evidence="6">
    <location>
        <begin position="204"/>
        <end position="226"/>
    </location>
</feature>
<evidence type="ECO:0000313" key="8">
    <source>
        <dbReference type="Proteomes" id="UP001168694"/>
    </source>
</evidence>
<dbReference type="EMBL" id="JAUHLN010000002">
    <property type="protein sequence ID" value="MDN4073329.1"/>
    <property type="molecule type" value="Genomic_DNA"/>
</dbReference>
<dbReference type="Proteomes" id="UP001168694">
    <property type="component" value="Unassembled WGS sequence"/>
</dbReference>
<feature type="transmembrane region" description="Helical" evidence="6">
    <location>
        <begin position="283"/>
        <end position="305"/>
    </location>
</feature>
<evidence type="ECO:0000313" key="7">
    <source>
        <dbReference type="EMBL" id="MDN4073329.1"/>
    </source>
</evidence>
<feature type="transmembrane region" description="Helical" evidence="6">
    <location>
        <begin position="81"/>
        <end position="103"/>
    </location>
</feature>
<gene>
    <name evidence="7" type="ORF">QYF49_09965</name>
</gene>
<evidence type="ECO:0000256" key="3">
    <source>
        <dbReference type="ARBA" id="ARBA00022692"/>
    </source>
</evidence>
<dbReference type="CDD" id="cd06581">
    <property type="entry name" value="TM_PBP1_LivM_like"/>
    <property type="match status" value="1"/>
</dbReference>
<sequence length="335" mass="36484">MNRNRILFWTCILVGMICILSSLYLQNLYILRVAVFAVIAAMLAVSVNLLVGYTGQVSLGQAGFYGIGAYTVGLLTTQWHWSFWLALLAAFILTSLTGLILGLPTTQLKGHFLGIATLGFGIIVNVIFNNWTSLTGGPNGIRGIAPPELFGISLQYENYFLGFSLFCLMVVVLMVHLVVNSAIGRAWKCIRHDEISAQVSGINVYGYKLMAFSLSGGIAGIAGGLYAGFMTFISPETFDLNQSITIITTAILGGPGTLFGPLVGAGVLTVLSESLRALNELRLIIYRAILVTVIVFLPEGIYPFISKKLRKRGIASQLKLKDRRRELDEQDFSQS</sequence>
<name>A0ABT8E623_9BACL</name>
<proteinExistence type="predicted"/>
<feature type="transmembrane region" description="Helical" evidence="6">
    <location>
        <begin position="246"/>
        <end position="271"/>
    </location>
</feature>
<keyword evidence="3 6" id="KW-0812">Transmembrane</keyword>
<evidence type="ECO:0000256" key="6">
    <source>
        <dbReference type="SAM" id="Phobius"/>
    </source>
</evidence>
<evidence type="ECO:0000256" key="2">
    <source>
        <dbReference type="ARBA" id="ARBA00022475"/>
    </source>
</evidence>
<comment type="subcellular location">
    <subcellularLocation>
        <location evidence="1">Cell membrane</location>
        <topology evidence="1">Multi-pass membrane protein</topology>
    </subcellularLocation>
</comment>
<keyword evidence="5 6" id="KW-0472">Membrane</keyword>
<evidence type="ECO:0000256" key="4">
    <source>
        <dbReference type="ARBA" id="ARBA00022989"/>
    </source>
</evidence>
<dbReference type="InterPro" id="IPR001851">
    <property type="entry name" value="ABC_transp_permease"/>
</dbReference>
<keyword evidence="2" id="KW-1003">Cell membrane</keyword>
<evidence type="ECO:0000256" key="5">
    <source>
        <dbReference type="ARBA" id="ARBA00023136"/>
    </source>
</evidence>
<comment type="caution">
    <text evidence="7">The sequence shown here is derived from an EMBL/GenBank/DDBJ whole genome shotgun (WGS) entry which is preliminary data.</text>
</comment>
<organism evidence="7 8">
    <name type="scientific">Fictibacillus terranigra</name>
    <dbReference type="NCBI Taxonomy" id="3058424"/>
    <lineage>
        <taxon>Bacteria</taxon>
        <taxon>Bacillati</taxon>
        <taxon>Bacillota</taxon>
        <taxon>Bacilli</taxon>
        <taxon>Bacillales</taxon>
        <taxon>Fictibacillaceae</taxon>
        <taxon>Fictibacillus</taxon>
    </lineage>
</organism>
<dbReference type="RefSeq" id="WP_290399463.1">
    <property type="nucleotide sequence ID" value="NZ_JAUHLN010000002.1"/>
</dbReference>
<evidence type="ECO:0000256" key="1">
    <source>
        <dbReference type="ARBA" id="ARBA00004651"/>
    </source>
</evidence>
<dbReference type="Pfam" id="PF02653">
    <property type="entry name" value="BPD_transp_2"/>
    <property type="match status" value="1"/>
</dbReference>
<keyword evidence="8" id="KW-1185">Reference proteome</keyword>
<dbReference type="PANTHER" id="PTHR30482:SF10">
    <property type="entry name" value="HIGH-AFFINITY BRANCHED-CHAIN AMINO ACID TRANSPORT PROTEIN BRAE"/>
    <property type="match status" value="1"/>
</dbReference>
<dbReference type="PANTHER" id="PTHR30482">
    <property type="entry name" value="HIGH-AFFINITY BRANCHED-CHAIN AMINO ACID TRANSPORT SYSTEM PERMEASE"/>
    <property type="match status" value="1"/>
</dbReference>
<feature type="transmembrane region" description="Helical" evidence="6">
    <location>
        <begin position="30"/>
        <end position="51"/>
    </location>
</feature>